<evidence type="ECO:0000256" key="1">
    <source>
        <dbReference type="SAM" id="MobiDB-lite"/>
    </source>
</evidence>
<comment type="caution">
    <text evidence="2">The sequence shown here is derived from an EMBL/GenBank/DDBJ whole genome shotgun (WGS) entry which is preliminary data.</text>
</comment>
<feature type="compositionally biased region" description="Low complexity" evidence="1">
    <location>
        <begin position="1"/>
        <end position="17"/>
    </location>
</feature>
<proteinExistence type="predicted"/>
<feature type="region of interest" description="Disordered" evidence="1">
    <location>
        <begin position="1"/>
        <end position="21"/>
    </location>
</feature>
<dbReference type="Proteomes" id="UP000265354">
    <property type="component" value="Unassembled WGS sequence"/>
</dbReference>
<accession>A0A388T3T0</accession>
<gene>
    <name evidence="2" type="ORF">SSP531S_43080</name>
</gene>
<dbReference type="EMBL" id="BGZL01000013">
    <property type="protein sequence ID" value="GBQ02844.1"/>
    <property type="molecule type" value="Genomic_DNA"/>
</dbReference>
<sequence>MEGPRQAAGPGGAPLRAADPDARLMAADPDAGLMAADPDARRSGKVCGGRDAAQYAESTLSMEP</sequence>
<dbReference type="AlphaFoldDB" id="A0A388T3T0"/>
<protein>
    <submittedName>
        <fullName evidence="2">Uncharacterized protein</fullName>
    </submittedName>
</protein>
<evidence type="ECO:0000313" key="2">
    <source>
        <dbReference type="EMBL" id="GBQ02844.1"/>
    </source>
</evidence>
<reference evidence="2 3" key="1">
    <citation type="submission" date="2018-07" db="EMBL/GenBank/DDBJ databases">
        <title>Whole Genome Shotgun Sequence of Streptomyces spongiicola strain 531S.</title>
        <authorList>
            <person name="Dohra H."/>
            <person name="Kodani S."/>
        </authorList>
    </citation>
    <scope>NUCLEOTIDE SEQUENCE [LARGE SCALE GENOMIC DNA]</scope>
    <source>
        <strain evidence="2 3">531S</strain>
    </source>
</reference>
<evidence type="ECO:0000313" key="3">
    <source>
        <dbReference type="Proteomes" id="UP000265354"/>
    </source>
</evidence>
<name>A0A388T3T0_9ACTN</name>
<organism evidence="2 3">
    <name type="scientific">Streptomyces spongiicola</name>
    <dbReference type="NCBI Taxonomy" id="1690221"/>
    <lineage>
        <taxon>Bacteria</taxon>
        <taxon>Bacillati</taxon>
        <taxon>Actinomycetota</taxon>
        <taxon>Actinomycetes</taxon>
        <taxon>Kitasatosporales</taxon>
        <taxon>Streptomycetaceae</taxon>
        <taxon>Streptomyces</taxon>
    </lineage>
</organism>